<dbReference type="InterPro" id="IPR000073">
    <property type="entry name" value="AB_hydrolase_1"/>
</dbReference>
<dbReference type="InterPro" id="IPR029058">
    <property type="entry name" value="AB_hydrolase_fold"/>
</dbReference>
<proteinExistence type="predicted"/>
<gene>
    <name evidence="3" type="ORF">METEAL_28510</name>
</gene>
<dbReference type="PRINTS" id="PR00111">
    <property type="entry name" value="ABHYDROLASE"/>
</dbReference>
<dbReference type="AlphaFoldDB" id="A0AA48GLN0"/>
<keyword evidence="1" id="KW-0472">Membrane</keyword>
<protein>
    <recommendedName>
        <fullName evidence="2">AB hydrolase-1 domain-containing protein</fullName>
    </recommendedName>
</protein>
<feature type="domain" description="AB hydrolase-1" evidence="2">
    <location>
        <begin position="97"/>
        <end position="322"/>
    </location>
</feature>
<dbReference type="PANTHER" id="PTHR43689">
    <property type="entry name" value="HYDROLASE"/>
    <property type="match status" value="1"/>
</dbReference>
<keyword evidence="4" id="KW-1185">Reference proteome</keyword>
<sequence length="329" mass="34228">MTGPRDGAYHRFTNQTFVLFLTRAGDAMGNLGIALTGAGALLLAAAGVSGWLVAKRPLWVWNRAARRGLKRLGLARVVVPSPSGPQVAFLGGTGPLLVLIHGAGDHAGTWAKVAPALLRDHALLIPDLAGHGESAPGEGPIDTAAIVEGLEAVLQDLGRGRRATLVGNSLGAWMALVLARRQPALVEKVVAVNGGPLAGSGAPVNLLPATREEARRTMAQLRDPSSPPIPDAVLDDMIRGAGTGSLARFAGTAATMGPWLLTEAQLADLQVPVRMVWGASDALMPLDYARRMGAALPDSRLFPVERCGHVPQSEAPARFLEALAKALEA</sequence>
<keyword evidence="1" id="KW-1133">Transmembrane helix</keyword>
<dbReference type="SUPFAM" id="SSF53474">
    <property type="entry name" value="alpha/beta-Hydrolases"/>
    <property type="match status" value="1"/>
</dbReference>
<reference evidence="4" key="1">
    <citation type="journal article" date="2023" name="Int. J. Syst. Evol. Microbiol.">
        <title>Mesoterricola silvestris gen. nov., sp. nov., Mesoterricola sediminis sp. nov., Geothrix oryzae sp. nov., Geothrix edaphica sp. nov., Geothrix rubra sp. nov., and Geothrix limicola sp. nov., six novel members of Acidobacteriota isolated from soils.</title>
        <authorList>
            <person name="Itoh H."/>
            <person name="Sugisawa Y."/>
            <person name="Mise K."/>
            <person name="Xu Z."/>
            <person name="Kuniyasu M."/>
            <person name="Ushijima N."/>
            <person name="Kawano K."/>
            <person name="Kobayashi E."/>
            <person name="Shiratori Y."/>
            <person name="Masuda Y."/>
            <person name="Senoo K."/>
        </authorList>
    </citation>
    <scope>NUCLEOTIDE SEQUENCE [LARGE SCALE GENOMIC DNA]</scope>
    <source>
        <strain evidence="4">W79</strain>
    </source>
</reference>
<evidence type="ECO:0000259" key="2">
    <source>
        <dbReference type="Pfam" id="PF12697"/>
    </source>
</evidence>
<organism evidence="3 4">
    <name type="scientific">Mesoterricola silvestris</name>
    <dbReference type="NCBI Taxonomy" id="2927979"/>
    <lineage>
        <taxon>Bacteria</taxon>
        <taxon>Pseudomonadati</taxon>
        <taxon>Acidobacteriota</taxon>
        <taxon>Holophagae</taxon>
        <taxon>Holophagales</taxon>
        <taxon>Holophagaceae</taxon>
        <taxon>Mesoterricola</taxon>
    </lineage>
</organism>
<evidence type="ECO:0000313" key="3">
    <source>
        <dbReference type="EMBL" id="BDU73677.1"/>
    </source>
</evidence>
<dbReference type="PANTHER" id="PTHR43689:SF8">
    <property type="entry name" value="ALPHA_BETA-HYDROLASES SUPERFAMILY PROTEIN"/>
    <property type="match status" value="1"/>
</dbReference>
<dbReference type="Proteomes" id="UP001238179">
    <property type="component" value="Chromosome"/>
</dbReference>
<dbReference type="Pfam" id="PF12697">
    <property type="entry name" value="Abhydrolase_6"/>
    <property type="match status" value="1"/>
</dbReference>
<accession>A0AA48GLN0</accession>
<feature type="transmembrane region" description="Helical" evidence="1">
    <location>
        <begin position="31"/>
        <end position="54"/>
    </location>
</feature>
<dbReference type="KEGG" id="msil:METEAL_28510"/>
<dbReference type="Gene3D" id="3.40.50.1820">
    <property type="entry name" value="alpha/beta hydrolase"/>
    <property type="match status" value="1"/>
</dbReference>
<name>A0AA48GLN0_9BACT</name>
<evidence type="ECO:0000313" key="4">
    <source>
        <dbReference type="Proteomes" id="UP001238179"/>
    </source>
</evidence>
<dbReference type="EMBL" id="AP027080">
    <property type="protein sequence ID" value="BDU73677.1"/>
    <property type="molecule type" value="Genomic_DNA"/>
</dbReference>
<evidence type="ECO:0000256" key="1">
    <source>
        <dbReference type="SAM" id="Phobius"/>
    </source>
</evidence>
<keyword evidence="1" id="KW-0812">Transmembrane</keyword>